<proteinExistence type="predicted"/>
<comment type="caution">
    <text evidence="1">The sequence shown here is derived from an EMBL/GenBank/DDBJ whole genome shotgun (WGS) entry which is preliminary data.</text>
</comment>
<dbReference type="EMBL" id="CAJVPU010041507">
    <property type="protein sequence ID" value="CAG8741693.1"/>
    <property type="molecule type" value="Genomic_DNA"/>
</dbReference>
<accession>A0ACA9Q8B3</accession>
<feature type="non-terminal residue" evidence="1">
    <location>
        <position position="1"/>
    </location>
</feature>
<evidence type="ECO:0000313" key="2">
    <source>
        <dbReference type="Proteomes" id="UP000789702"/>
    </source>
</evidence>
<dbReference type="Proteomes" id="UP000789702">
    <property type="component" value="Unassembled WGS sequence"/>
</dbReference>
<sequence>FISPNPELYKKDSKVVFDNMKKAKELIDGFKCLYMIAMFNKIREAENRET</sequence>
<protein>
    <submittedName>
        <fullName evidence="1">9172_t:CDS:1</fullName>
    </submittedName>
</protein>
<gene>
    <name evidence="1" type="ORF">DHETER_LOCUS14089</name>
</gene>
<organism evidence="1 2">
    <name type="scientific">Dentiscutata heterogama</name>
    <dbReference type="NCBI Taxonomy" id="1316150"/>
    <lineage>
        <taxon>Eukaryota</taxon>
        <taxon>Fungi</taxon>
        <taxon>Fungi incertae sedis</taxon>
        <taxon>Mucoromycota</taxon>
        <taxon>Glomeromycotina</taxon>
        <taxon>Glomeromycetes</taxon>
        <taxon>Diversisporales</taxon>
        <taxon>Gigasporaceae</taxon>
        <taxon>Dentiscutata</taxon>
    </lineage>
</organism>
<name>A0ACA9Q8B3_9GLOM</name>
<reference evidence="1" key="1">
    <citation type="submission" date="2021-06" db="EMBL/GenBank/DDBJ databases">
        <authorList>
            <person name="Kallberg Y."/>
            <person name="Tangrot J."/>
            <person name="Rosling A."/>
        </authorList>
    </citation>
    <scope>NUCLEOTIDE SEQUENCE</scope>
    <source>
        <strain evidence="1">IL203A</strain>
    </source>
</reference>
<evidence type="ECO:0000313" key="1">
    <source>
        <dbReference type="EMBL" id="CAG8741693.1"/>
    </source>
</evidence>
<keyword evidence="2" id="KW-1185">Reference proteome</keyword>
<feature type="non-terminal residue" evidence="1">
    <location>
        <position position="50"/>
    </location>
</feature>